<comment type="caution">
    <text evidence="2">The sequence shown here is derived from an EMBL/GenBank/DDBJ whole genome shotgun (WGS) entry which is preliminary data.</text>
</comment>
<accession>A0A0V0S4E2</accession>
<keyword evidence="3" id="KW-1185">Reference proteome</keyword>
<name>A0A0V0S4E2_9BILA</name>
<gene>
    <name evidence="2" type="ORF">T07_5347</name>
</gene>
<sequence>MLLCVRVAWLNDRLAGWLAVWLVDWSVGSTRARGSRVRKKKQKRIRAFTTVVQMARNLDARGHWSPRRARRPDKPETSDHNKPARDWAVEARSLDGQPKPLTN</sequence>
<evidence type="ECO:0000313" key="2">
    <source>
        <dbReference type="EMBL" id="KRX21580.1"/>
    </source>
</evidence>
<feature type="region of interest" description="Disordered" evidence="1">
    <location>
        <begin position="59"/>
        <end position="103"/>
    </location>
</feature>
<feature type="compositionally biased region" description="Basic and acidic residues" evidence="1">
    <location>
        <begin position="72"/>
        <end position="93"/>
    </location>
</feature>
<dbReference type="EMBL" id="JYDL01000038">
    <property type="protein sequence ID" value="KRX21580.1"/>
    <property type="molecule type" value="Genomic_DNA"/>
</dbReference>
<evidence type="ECO:0000256" key="1">
    <source>
        <dbReference type="SAM" id="MobiDB-lite"/>
    </source>
</evidence>
<organism evidence="2 3">
    <name type="scientific">Trichinella nelsoni</name>
    <dbReference type="NCBI Taxonomy" id="6336"/>
    <lineage>
        <taxon>Eukaryota</taxon>
        <taxon>Metazoa</taxon>
        <taxon>Ecdysozoa</taxon>
        <taxon>Nematoda</taxon>
        <taxon>Enoplea</taxon>
        <taxon>Dorylaimia</taxon>
        <taxon>Trichinellida</taxon>
        <taxon>Trichinellidae</taxon>
        <taxon>Trichinella</taxon>
    </lineage>
</organism>
<evidence type="ECO:0000313" key="3">
    <source>
        <dbReference type="Proteomes" id="UP000054630"/>
    </source>
</evidence>
<protein>
    <submittedName>
        <fullName evidence="2">Uncharacterized protein</fullName>
    </submittedName>
</protein>
<dbReference type="AlphaFoldDB" id="A0A0V0S4E2"/>
<dbReference type="Proteomes" id="UP000054630">
    <property type="component" value="Unassembled WGS sequence"/>
</dbReference>
<reference evidence="2 3" key="1">
    <citation type="submission" date="2015-01" db="EMBL/GenBank/DDBJ databases">
        <title>Evolution of Trichinella species and genotypes.</title>
        <authorList>
            <person name="Korhonen P.K."/>
            <person name="Edoardo P."/>
            <person name="Giuseppe L.R."/>
            <person name="Gasser R.B."/>
        </authorList>
    </citation>
    <scope>NUCLEOTIDE SEQUENCE [LARGE SCALE GENOMIC DNA]</scope>
    <source>
        <strain evidence="2">ISS37</strain>
    </source>
</reference>
<proteinExistence type="predicted"/>